<sequence>VGLAIEVCRGTACISSMEKCLSTAEESSFLFIHTAPAEGLSLL</sequence>
<evidence type="ECO:0000313" key="2">
    <source>
        <dbReference type="Proteomes" id="UP000221165"/>
    </source>
</evidence>
<organism evidence="1 2">
    <name type="scientific">Cystoisospora suis</name>
    <dbReference type="NCBI Taxonomy" id="483139"/>
    <lineage>
        <taxon>Eukaryota</taxon>
        <taxon>Sar</taxon>
        <taxon>Alveolata</taxon>
        <taxon>Apicomplexa</taxon>
        <taxon>Conoidasida</taxon>
        <taxon>Coccidia</taxon>
        <taxon>Eucoccidiorida</taxon>
        <taxon>Eimeriorina</taxon>
        <taxon>Sarcocystidae</taxon>
        <taxon>Cystoisospora</taxon>
    </lineage>
</organism>
<dbReference type="Proteomes" id="UP000221165">
    <property type="component" value="Unassembled WGS sequence"/>
</dbReference>
<dbReference type="GeneID" id="94432675"/>
<reference evidence="1 2" key="1">
    <citation type="journal article" date="2017" name="Int. J. Parasitol.">
        <title>The genome of the protozoan parasite Cystoisospora suis and a reverse vaccinology approach to identify vaccine candidates.</title>
        <authorList>
            <person name="Palmieri N."/>
            <person name="Shrestha A."/>
            <person name="Ruttkowski B."/>
            <person name="Beck T."/>
            <person name="Vogl C."/>
            <person name="Tomley F."/>
            <person name="Blake D.P."/>
            <person name="Joachim A."/>
        </authorList>
    </citation>
    <scope>NUCLEOTIDE SEQUENCE [LARGE SCALE GENOMIC DNA]</scope>
    <source>
        <strain evidence="1 2">Wien I</strain>
    </source>
</reference>
<accession>A0A2C6KJM2</accession>
<keyword evidence="2" id="KW-1185">Reference proteome</keyword>
<comment type="caution">
    <text evidence="1">The sequence shown here is derived from an EMBL/GenBank/DDBJ whole genome shotgun (WGS) entry which is preliminary data.</text>
</comment>
<name>A0A2C6KJM2_9APIC</name>
<feature type="non-terminal residue" evidence="1">
    <location>
        <position position="43"/>
    </location>
</feature>
<feature type="non-terminal residue" evidence="1">
    <location>
        <position position="1"/>
    </location>
</feature>
<evidence type="ECO:0000313" key="1">
    <source>
        <dbReference type="EMBL" id="PHJ16838.1"/>
    </source>
</evidence>
<dbReference type="AlphaFoldDB" id="A0A2C6KJM2"/>
<gene>
    <name evidence="1" type="ORF">CSUI_009348</name>
</gene>
<dbReference type="RefSeq" id="XP_067918563.1">
    <property type="nucleotide sequence ID" value="XM_068069464.1"/>
</dbReference>
<dbReference type="EMBL" id="MIGC01005549">
    <property type="protein sequence ID" value="PHJ16838.1"/>
    <property type="molecule type" value="Genomic_DNA"/>
</dbReference>
<dbReference type="VEuPathDB" id="ToxoDB:CSUI_009348"/>
<dbReference type="OrthoDB" id="10256309at2759"/>
<protein>
    <submittedName>
        <fullName evidence="1">Uncharacterized protein</fullName>
    </submittedName>
</protein>
<proteinExistence type="predicted"/>